<evidence type="ECO:0000256" key="3">
    <source>
        <dbReference type="ARBA" id="ARBA00022691"/>
    </source>
</evidence>
<keyword evidence="1" id="KW-0489">Methyltransferase</keyword>
<dbReference type="AlphaFoldDB" id="A0A928W243"/>
<dbReference type="PANTHER" id="PTHR33841:SF5">
    <property type="entry name" value="DNA METHYLASE (MODIFICATION METHYLASE) (METHYLTRANSFERASE)-RELATED"/>
    <property type="match status" value="1"/>
</dbReference>
<dbReference type="EMBL" id="JADEXN010000374">
    <property type="protein sequence ID" value="MBE9042523.1"/>
    <property type="molecule type" value="Genomic_DNA"/>
</dbReference>
<proteinExistence type="predicted"/>
<organism evidence="4 5">
    <name type="scientific">Zarconia navalis LEGE 11467</name>
    <dbReference type="NCBI Taxonomy" id="1828826"/>
    <lineage>
        <taxon>Bacteria</taxon>
        <taxon>Bacillati</taxon>
        <taxon>Cyanobacteriota</taxon>
        <taxon>Cyanophyceae</taxon>
        <taxon>Oscillatoriophycideae</taxon>
        <taxon>Oscillatoriales</taxon>
        <taxon>Oscillatoriales incertae sedis</taxon>
        <taxon>Zarconia</taxon>
        <taxon>Zarconia navalis</taxon>
    </lineage>
</organism>
<evidence type="ECO:0000313" key="5">
    <source>
        <dbReference type="Proteomes" id="UP000621799"/>
    </source>
</evidence>
<keyword evidence="3" id="KW-0949">S-adenosyl-L-methionine</keyword>
<reference evidence="4" key="1">
    <citation type="submission" date="2020-10" db="EMBL/GenBank/DDBJ databases">
        <authorList>
            <person name="Castelo-Branco R."/>
            <person name="Eusebio N."/>
            <person name="Adriana R."/>
            <person name="Vieira A."/>
            <person name="Brugerolle De Fraissinette N."/>
            <person name="Rezende De Castro R."/>
            <person name="Schneider M.P."/>
            <person name="Vasconcelos V."/>
            <person name="Leao P.N."/>
        </authorList>
    </citation>
    <scope>NUCLEOTIDE SEQUENCE</scope>
    <source>
        <strain evidence="4">LEGE 11467</strain>
    </source>
</reference>
<comment type="caution">
    <text evidence="4">The sequence shown here is derived from an EMBL/GenBank/DDBJ whole genome shotgun (WGS) entry which is preliminary data.</text>
</comment>
<keyword evidence="2" id="KW-0808">Transferase</keyword>
<protein>
    <submittedName>
        <fullName evidence="4">Uncharacterized protein</fullName>
    </submittedName>
</protein>
<dbReference type="GO" id="GO:0032259">
    <property type="term" value="P:methylation"/>
    <property type="evidence" value="ECO:0007669"/>
    <property type="project" value="UniProtKB-KW"/>
</dbReference>
<keyword evidence="5" id="KW-1185">Reference proteome</keyword>
<evidence type="ECO:0000256" key="1">
    <source>
        <dbReference type="ARBA" id="ARBA00022603"/>
    </source>
</evidence>
<accession>A0A928W243</accession>
<name>A0A928W243_9CYAN</name>
<evidence type="ECO:0000313" key="4">
    <source>
        <dbReference type="EMBL" id="MBE9042523.1"/>
    </source>
</evidence>
<dbReference type="InterPro" id="IPR050953">
    <property type="entry name" value="N4_N6_ade-DNA_methylase"/>
</dbReference>
<dbReference type="Proteomes" id="UP000621799">
    <property type="component" value="Unassembled WGS sequence"/>
</dbReference>
<evidence type="ECO:0000256" key="2">
    <source>
        <dbReference type="ARBA" id="ARBA00022679"/>
    </source>
</evidence>
<dbReference type="GO" id="GO:0008168">
    <property type="term" value="F:methyltransferase activity"/>
    <property type="evidence" value="ECO:0007669"/>
    <property type="project" value="UniProtKB-KW"/>
</dbReference>
<sequence length="330" mass="38063">MARKVIRQISKKQANSFSSSIYYIDAKAYFGASVKACFFVLSTNTNNPNCQVYDELESNKPSYIIGQRDGWIIRDTSAYEKWKHLAGQDLKYIWRSGVKHDCSKVMELERIDNAFKNGLGEKCFLEEEYLYPLLKSSDIGNSRVRSCRKLALVTQKNVGEETKSIQKKAPKTWQYLLKYDDLLNNRKSSIYKKKPLYSIFGIGNYTFKKWKIAISGLYKKLNFNLVGSIDEKVVVFDDTVNFLYFDTEEEARFILELVTSEPSLEFLSSMIFWDEKRPITIEILRRLSLKAVSKELGVLEQYLDWAGTVTCTASGQLTLGLAEKRSQYNV</sequence>
<dbReference type="PANTHER" id="PTHR33841">
    <property type="entry name" value="DNA METHYLTRANSFERASE YEEA-RELATED"/>
    <property type="match status" value="1"/>
</dbReference>
<gene>
    <name evidence="4" type="ORF">IQ235_17270</name>
</gene>